<protein>
    <submittedName>
        <fullName evidence="2">Uncharacterized protein</fullName>
    </submittedName>
</protein>
<dbReference type="EMBL" id="KR029585">
    <property type="protein sequence ID" value="AKH46592.1"/>
    <property type="molecule type" value="Genomic_DNA"/>
</dbReference>
<feature type="compositionally biased region" description="Basic residues" evidence="1">
    <location>
        <begin position="1"/>
        <end position="13"/>
    </location>
</feature>
<evidence type="ECO:0000256" key="1">
    <source>
        <dbReference type="SAM" id="MobiDB-lite"/>
    </source>
</evidence>
<proteinExistence type="predicted"/>
<evidence type="ECO:0000313" key="2">
    <source>
        <dbReference type="EMBL" id="AKH46592.1"/>
    </source>
</evidence>
<feature type="region of interest" description="Disordered" evidence="1">
    <location>
        <begin position="1"/>
        <end position="69"/>
    </location>
</feature>
<name>A0A0F7L4Y7_9VIRU</name>
<sequence length="167" mass="18635">MTPTRKSQRRRWRSGMSRVGLSVGQSWSFQPGSRPRIRRTPAPTSRPPRRTQPGQQIATWPGHWPTGTAPRMCGSPASRLRRLVASLGCRAGGRASFTPRRTSTNRSSHSTPIFSGCRRSNFCPVAARTIQTRGYQQRYTGGRRGKARAALVCPRASMTCRPRRCTL</sequence>
<accession>A0A0F7L4Y7</accession>
<organism evidence="2">
    <name type="scientific">uncultured marine virus</name>
    <dbReference type="NCBI Taxonomy" id="186617"/>
    <lineage>
        <taxon>Viruses</taxon>
        <taxon>environmental samples</taxon>
    </lineage>
</organism>
<reference evidence="2" key="1">
    <citation type="journal article" date="2015" name="Front. Microbiol.">
        <title>Combining genomic sequencing methods to explore viral diversity and reveal potential virus-host interactions.</title>
        <authorList>
            <person name="Chow C.E."/>
            <person name="Winget D.M."/>
            <person name="White R.A.III."/>
            <person name="Hallam S.J."/>
            <person name="Suttle C.A."/>
        </authorList>
    </citation>
    <scope>NUCLEOTIDE SEQUENCE</scope>
    <source>
        <strain evidence="2">Anoxic2_1</strain>
    </source>
</reference>
<reference evidence="2" key="2">
    <citation type="submission" date="2015-03" db="EMBL/GenBank/DDBJ databases">
        <authorList>
            <person name="Chow C.-E.T."/>
            <person name="Winget D.M."/>
            <person name="White R.A.III."/>
            <person name="Hallam S.J."/>
            <person name="Suttle C.A."/>
        </authorList>
    </citation>
    <scope>NUCLEOTIDE SEQUENCE</scope>
    <source>
        <strain evidence="2">Anoxic2_1</strain>
    </source>
</reference>